<evidence type="ECO:0000313" key="5">
    <source>
        <dbReference type="EMBL" id="KGA39748.1"/>
    </source>
</evidence>
<protein>
    <recommendedName>
        <fullName evidence="4">HTH luxR-type domain-containing protein</fullName>
    </recommendedName>
</protein>
<dbReference type="SMART" id="SM00421">
    <property type="entry name" value="HTH_LUXR"/>
    <property type="match status" value="1"/>
</dbReference>
<sequence>MDVQCSYLNEKSIISRSGYNIVKLIEREMRLNHLEFYSYMRLNKKNQNVKLISTFPKQWQDIYLENRYYNFDPVIEKAKCKISPFLWGSECGRIFEEAREFAILSGVCFIAHRNDGFFSVLSICNRHDDKNFINQLREKEAKIQMLLLKCFEEDITSETEVCCNVNLTPRECEVLKLLGLGKTYCEISIICSISERTVRFHVMNILKRFHVANIKQALAQAACQGFFDA</sequence>
<dbReference type="SUPFAM" id="SSF75516">
    <property type="entry name" value="Pheromone-binding domain of LuxR-like quorum-sensing transcription factors"/>
    <property type="match status" value="1"/>
</dbReference>
<dbReference type="RefSeq" id="WP_044208178.1">
    <property type="nucleotide sequence ID" value="NZ_JBEHES010000019.1"/>
</dbReference>
<dbReference type="PRINTS" id="PR00038">
    <property type="entry name" value="HTHLUXR"/>
</dbReference>
<dbReference type="PANTHER" id="PTHR44688:SF16">
    <property type="entry name" value="DNA-BINDING TRANSCRIPTIONAL ACTIVATOR DEVR_DOSR"/>
    <property type="match status" value="1"/>
</dbReference>
<accession>A0ABR4VK79</accession>
<keyword evidence="6" id="KW-1185">Reference proteome</keyword>
<dbReference type="SUPFAM" id="SSF46894">
    <property type="entry name" value="C-terminal effector domain of the bipartite response regulators"/>
    <property type="match status" value="1"/>
</dbReference>
<dbReference type="PROSITE" id="PS00622">
    <property type="entry name" value="HTH_LUXR_1"/>
    <property type="match status" value="1"/>
</dbReference>
<evidence type="ECO:0000256" key="3">
    <source>
        <dbReference type="ARBA" id="ARBA00023163"/>
    </source>
</evidence>
<gene>
    <name evidence="5" type="ORF">KU75_20825</name>
</gene>
<dbReference type="Gene3D" id="3.30.450.80">
    <property type="entry name" value="Transcription factor LuxR-like, autoinducer-binding domain"/>
    <property type="match status" value="1"/>
</dbReference>
<dbReference type="PROSITE" id="PS50043">
    <property type="entry name" value="HTH_LUXR_2"/>
    <property type="match status" value="1"/>
</dbReference>
<name>A0ABR4VK79_9GAMM</name>
<evidence type="ECO:0000256" key="1">
    <source>
        <dbReference type="ARBA" id="ARBA00023015"/>
    </source>
</evidence>
<dbReference type="InterPro" id="IPR016032">
    <property type="entry name" value="Sig_transdc_resp-reg_C-effctor"/>
</dbReference>
<dbReference type="InterPro" id="IPR005143">
    <property type="entry name" value="TF_LuxR_autoind-bd_dom"/>
</dbReference>
<keyword evidence="2" id="KW-0238">DNA-binding</keyword>
<comment type="caution">
    <text evidence="5">The sequence shown here is derived from an EMBL/GenBank/DDBJ whole genome shotgun (WGS) entry which is preliminary data.</text>
</comment>
<dbReference type="PANTHER" id="PTHR44688">
    <property type="entry name" value="DNA-BINDING TRANSCRIPTIONAL ACTIVATOR DEVR_DOSR"/>
    <property type="match status" value="1"/>
</dbReference>
<dbReference type="Proteomes" id="UP000029447">
    <property type="component" value="Unassembled WGS sequence"/>
</dbReference>
<feature type="domain" description="HTH luxR-type" evidence="4">
    <location>
        <begin position="160"/>
        <end position="225"/>
    </location>
</feature>
<dbReference type="Gene3D" id="1.10.10.10">
    <property type="entry name" value="Winged helix-like DNA-binding domain superfamily/Winged helix DNA-binding domain"/>
    <property type="match status" value="1"/>
</dbReference>
<evidence type="ECO:0000313" key="6">
    <source>
        <dbReference type="Proteomes" id="UP000029447"/>
    </source>
</evidence>
<keyword evidence="3" id="KW-0804">Transcription</keyword>
<keyword evidence="1" id="KW-0805">Transcription regulation</keyword>
<evidence type="ECO:0000256" key="2">
    <source>
        <dbReference type="ARBA" id="ARBA00023125"/>
    </source>
</evidence>
<evidence type="ECO:0000259" key="4">
    <source>
        <dbReference type="PROSITE" id="PS50043"/>
    </source>
</evidence>
<dbReference type="InterPro" id="IPR036693">
    <property type="entry name" value="TF_LuxR_autoind-bd_dom_sf"/>
</dbReference>
<dbReference type="InterPro" id="IPR000792">
    <property type="entry name" value="Tscrpt_reg_LuxR_C"/>
</dbReference>
<organism evidence="5 6">
    <name type="scientific">Pectobacterium odoriferum</name>
    <dbReference type="NCBI Taxonomy" id="78398"/>
    <lineage>
        <taxon>Bacteria</taxon>
        <taxon>Pseudomonadati</taxon>
        <taxon>Pseudomonadota</taxon>
        <taxon>Gammaproteobacteria</taxon>
        <taxon>Enterobacterales</taxon>
        <taxon>Pectobacteriaceae</taxon>
        <taxon>Pectobacterium</taxon>
    </lineage>
</organism>
<dbReference type="InterPro" id="IPR036388">
    <property type="entry name" value="WH-like_DNA-bd_sf"/>
</dbReference>
<dbReference type="CDD" id="cd06170">
    <property type="entry name" value="LuxR_C_like"/>
    <property type="match status" value="1"/>
</dbReference>
<dbReference type="Pfam" id="PF03472">
    <property type="entry name" value="Autoind_bind"/>
    <property type="match status" value="1"/>
</dbReference>
<dbReference type="Pfam" id="PF00196">
    <property type="entry name" value="GerE"/>
    <property type="match status" value="1"/>
</dbReference>
<proteinExistence type="predicted"/>
<dbReference type="EMBL" id="JQOF01000026">
    <property type="protein sequence ID" value="KGA39748.1"/>
    <property type="molecule type" value="Genomic_DNA"/>
</dbReference>
<reference evidence="5 6" key="1">
    <citation type="submission" date="2014-08" db="EMBL/GenBank/DDBJ databases">
        <title>Genome sequences of NCPPB Pectobacterium isolates.</title>
        <authorList>
            <person name="Glover R.H."/>
            <person name="Sapp M."/>
            <person name="Elphinstone J."/>
        </authorList>
    </citation>
    <scope>NUCLEOTIDE SEQUENCE [LARGE SCALE GENOMIC DNA]</scope>
    <source>
        <strain evidence="5 6">NCPPB3841</strain>
    </source>
</reference>